<dbReference type="Proteomes" id="UP000828390">
    <property type="component" value="Unassembled WGS sequence"/>
</dbReference>
<gene>
    <name evidence="1" type="ORF">DPMN_168401</name>
</gene>
<reference evidence="1" key="1">
    <citation type="journal article" date="2019" name="bioRxiv">
        <title>The Genome of the Zebra Mussel, Dreissena polymorpha: A Resource for Invasive Species Research.</title>
        <authorList>
            <person name="McCartney M.A."/>
            <person name="Auch B."/>
            <person name="Kono T."/>
            <person name="Mallez S."/>
            <person name="Zhang Y."/>
            <person name="Obille A."/>
            <person name="Becker A."/>
            <person name="Abrahante J.E."/>
            <person name="Garbe J."/>
            <person name="Badalamenti J.P."/>
            <person name="Herman A."/>
            <person name="Mangelson H."/>
            <person name="Liachko I."/>
            <person name="Sullivan S."/>
            <person name="Sone E.D."/>
            <person name="Koren S."/>
            <person name="Silverstein K.A.T."/>
            <person name="Beckman K.B."/>
            <person name="Gohl D.M."/>
        </authorList>
    </citation>
    <scope>NUCLEOTIDE SEQUENCE</scope>
    <source>
        <strain evidence="1">Duluth1</strain>
        <tissue evidence="1">Whole animal</tissue>
    </source>
</reference>
<proteinExistence type="predicted"/>
<evidence type="ECO:0000313" key="2">
    <source>
        <dbReference type="Proteomes" id="UP000828390"/>
    </source>
</evidence>
<name>A0A9D4IX72_DREPO</name>
<dbReference type="EMBL" id="JAIWYP010000008">
    <property type="protein sequence ID" value="KAH3790205.1"/>
    <property type="molecule type" value="Genomic_DNA"/>
</dbReference>
<comment type="caution">
    <text evidence="1">The sequence shown here is derived from an EMBL/GenBank/DDBJ whole genome shotgun (WGS) entry which is preliminary data.</text>
</comment>
<organism evidence="1 2">
    <name type="scientific">Dreissena polymorpha</name>
    <name type="common">Zebra mussel</name>
    <name type="synonym">Mytilus polymorpha</name>
    <dbReference type="NCBI Taxonomy" id="45954"/>
    <lineage>
        <taxon>Eukaryota</taxon>
        <taxon>Metazoa</taxon>
        <taxon>Spiralia</taxon>
        <taxon>Lophotrochozoa</taxon>
        <taxon>Mollusca</taxon>
        <taxon>Bivalvia</taxon>
        <taxon>Autobranchia</taxon>
        <taxon>Heteroconchia</taxon>
        <taxon>Euheterodonta</taxon>
        <taxon>Imparidentia</taxon>
        <taxon>Neoheterodontei</taxon>
        <taxon>Myida</taxon>
        <taxon>Dreissenoidea</taxon>
        <taxon>Dreissenidae</taxon>
        <taxon>Dreissena</taxon>
    </lineage>
</organism>
<evidence type="ECO:0000313" key="1">
    <source>
        <dbReference type="EMBL" id="KAH3790205.1"/>
    </source>
</evidence>
<keyword evidence="2" id="KW-1185">Reference proteome</keyword>
<protein>
    <submittedName>
        <fullName evidence="1">Uncharacterized protein</fullName>
    </submittedName>
</protein>
<accession>A0A9D4IX72</accession>
<sequence length="94" mass="10977">METLHRECQRWKFRCKQTQIPSMPSLETTLLALPEDLYPKVARCFHLLLLLQISTASAMRRLKTYLRSTVTTERLSGLGFMDVQRDREMNANSC</sequence>
<dbReference type="AlphaFoldDB" id="A0A9D4IX72"/>
<reference evidence="1" key="2">
    <citation type="submission" date="2020-11" db="EMBL/GenBank/DDBJ databases">
        <authorList>
            <person name="McCartney M.A."/>
            <person name="Auch B."/>
            <person name="Kono T."/>
            <person name="Mallez S."/>
            <person name="Becker A."/>
            <person name="Gohl D.M."/>
            <person name="Silverstein K.A.T."/>
            <person name="Koren S."/>
            <person name="Bechman K.B."/>
            <person name="Herman A."/>
            <person name="Abrahante J.E."/>
            <person name="Garbe J."/>
        </authorList>
    </citation>
    <scope>NUCLEOTIDE SEQUENCE</scope>
    <source>
        <strain evidence="1">Duluth1</strain>
        <tissue evidence="1">Whole animal</tissue>
    </source>
</reference>